<comment type="caution">
    <text evidence="3">The sequence shown here is derived from an EMBL/GenBank/DDBJ whole genome shotgun (WGS) entry which is preliminary data.</text>
</comment>
<dbReference type="SUPFAM" id="SSF102114">
    <property type="entry name" value="Radical SAM enzymes"/>
    <property type="match status" value="1"/>
</dbReference>
<dbReference type="InterPro" id="IPR050377">
    <property type="entry name" value="Radical_SAM_PqqE_MftC-like"/>
</dbReference>
<evidence type="ECO:0000256" key="1">
    <source>
        <dbReference type="SAM" id="MobiDB-lite"/>
    </source>
</evidence>
<protein>
    <recommendedName>
        <fullName evidence="2">4Fe4S-binding SPASM domain-containing protein</fullName>
    </recommendedName>
</protein>
<dbReference type="Gene3D" id="3.20.20.70">
    <property type="entry name" value="Aldolase class I"/>
    <property type="match status" value="1"/>
</dbReference>
<keyword evidence="4" id="KW-1185">Reference proteome</keyword>
<reference evidence="3 4" key="1">
    <citation type="submission" date="2014-12" db="EMBL/GenBank/DDBJ databases">
        <title>Genomes of Geoalkalibacter ferrihydriticus and Geoalkalibacter subterraneus, two haloalkaliphilic metal-reducing members of the Geobacteraceae.</title>
        <authorList>
            <person name="Badalamenti J.P."/>
            <person name="Torres C.I."/>
            <person name="Krajmalnik-Brown R."/>
            <person name="Bond D.R."/>
        </authorList>
    </citation>
    <scope>NUCLEOTIDE SEQUENCE [LARGE SCALE GENOMIC DNA]</scope>
    <source>
        <strain evidence="3 4">DSM 17813</strain>
    </source>
</reference>
<dbReference type="Proteomes" id="UP000035068">
    <property type="component" value="Unassembled WGS sequence"/>
</dbReference>
<dbReference type="NCBIfam" id="TIGR04085">
    <property type="entry name" value="rSAM_more_4Fe4S"/>
    <property type="match status" value="1"/>
</dbReference>
<dbReference type="PANTHER" id="PTHR11228">
    <property type="entry name" value="RADICAL SAM DOMAIN PROTEIN"/>
    <property type="match status" value="1"/>
</dbReference>
<dbReference type="InterPro" id="IPR023885">
    <property type="entry name" value="4Fe4S-binding_SPASM_dom"/>
</dbReference>
<sequence length="310" mass="34046">MSLDLLDAPLRVTWDVYQPGFHLSREDLLIIAERLLEGGVFFVWLDGSPVQHADIHELVSCLAQGCQVSLTLKPSRQDFSRLAAGWPVHALFLDVSGLGEDDFSIVDEAVRTVRALGYAPAMLLRPSRANLAQLPLVAHWCRSLEVGRLKLPNMPVSSHSESPEQEDLPGPRDVDELRRRIGGDADALRKDLDLEIHDLFIWEILFPAGHQGRGEFGGCQAANSLGHVAINGDLYPCSSWPLALGSLLRAPLTDLWQSPLRMDVRSAISRLPAACGGCRDLPLCLGGCRGLAEIFARHSEGRDLMCRGPR</sequence>
<proteinExistence type="predicted"/>
<organism evidence="3 4">
    <name type="scientific">Geoalkalibacter ferrihydriticus DSM 17813</name>
    <dbReference type="NCBI Taxonomy" id="1121915"/>
    <lineage>
        <taxon>Bacteria</taxon>
        <taxon>Pseudomonadati</taxon>
        <taxon>Thermodesulfobacteriota</taxon>
        <taxon>Desulfuromonadia</taxon>
        <taxon>Desulfuromonadales</taxon>
        <taxon>Geoalkalibacteraceae</taxon>
        <taxon>Geoalkalibacter</taxon>
    </lineage>
</organism>
<dbReference type="InterPro" id="IPR013785">
    <property type="entry name" value="Aldolase_TIM"/>
</dbReference>
<evidence type="ECO:0000259" key="2">
    <source>
        <dbReference type="Pfam" id="PF13186"/>
    </source>
</evidence>
<dbReference type="Pfam" id="PF13186">
    <property type="entry name" value="SPASM"/>
    <property type="match status" value="1"/>
</dbReference>
<gene>
    <name evidence="3" type="ORF">GFER_14570</name>
</gene>
<dbReference type="AlphaFoldDB" id="A0A0C2EB48"/>
<evidence type="ECO:0000313" key="3">
    <source>
        <dbReference type="EMBL" id="KIH75813.1"/>
    </source>
</evidence>
<accession>A0A0C2EB48</accession>
<dbReference type="EMBL" id="JWJD01000007">
    <property type="protein sequence ID" value="KIH75813.1"/>
    <property type="molecule type" value="Genomic_DNA"/>
</dbReference>
<feature type="region of interest" description="Disordered" evidence="1">
    <location>
        <begin position="154"/>
        <end position="176"/>
    </location>
</feature>
<evidence type="ECO:0000313" key="4">
    <source>
        <dbReference type="Proteomes" id="UP000035068"/>
    </source>
</evidence>
<feature type="domain" description="4Fe4S-binding SPASM" evidence="2">
    <location>
        <begin position="219"/>
        <end position="278"/>
    </location>
</feature>
<dbReference type="PANTHER" id="PTHR11228:SF7">
    <property type="entry name" value="PQQA PEPTIDE CYCLASE"/>
    <property type="match status" value="1"/>
</dbReference>
<name>A0A0C2EB48_9BACT</name>
<dbReference type="InterPro" id="IPR058240">
    <property type="entry name" value="rSAM_sf"/>
</dbReference>
<dbReference type="RefSeq" id="WP_040100596.1">
    <property type="nucleotide sequence ID" value="NZ_JWJD01000007.1"/>
</dbReference>